<dbReference type="InterPro" id="IPR052577">
    <property type="entry name" value="VWA7"/>
</dbReference>
<feature type="region of interest" description="Disordered" evidence="1">
    <location>
        <begin position="570"/>
        <end position="704"/>
    </location>
</feature>
<dbReference type="AlphaFoldDB" id="A0A1B5L220"/>
<dbReference type="PANTHER" id="PTHR14905:SF7">
    <property type="entry name" value="VON WILLEBRAND FACTOR A DOMAIN-CONTAINING PROTEIN 7"/>
    <property type="match status" value="1"/>
</dbReference>
<evidence type="ECO:0000313" key="3">
    <source>
        <dbReference type="Proteomes" id="UP000054053"/>
    </source>
</evidence>
<feature type="compositionally biased region" description="Low complexity" evidence="1">
    <location>
        <begin position="638"/>
        <end position="669"/>
    </location>
</feature>
<accession>A0A1B5L220</accession>
<proteinExistence type="predicted"/>
<gene>
    <name evidence="2" type="ORF">UVI_02000790</name>
</gene>
<sequence>MLASIAFLQGKKWSSMLIKRTYFGNWLRDYSQAVDVGSLKGVNAATIRILVWVLSFMAFGYATEEFEVTEERLGCYRPEEHIDNPLGYADGVDARKFDPRLRGPVEPVETEIDMRTGMKNYIANETGRWATSAGYVRFSFARSIHFGRLYTCGERGKGKDENLCEALRCLGQALHCLEDFGAHSNYCELALRELGYRNVFPHCGTQTEISIHGKRIYPIVTGTFGAVDFLHSVIGEANDHFTQSEVDEVDVALKNAEGARGGPVAAAGDRGLFDGSASTDFISLLSKVPDLGMGFADEARELKAASDAQERENEQRARADNVNVVPGMSPDFDPVKTARRIYPILVFRDKIVKAISRGIAKVPGLEKLLEHISETLTAFVLGLLAPFIRPIIKSVTKVLKDGSSGVITASSKSQLEPWENSRCSDPTHSMLSKDHFTNVLNSCAGRVAATILQYAVPRVLFAWENPNVPVDEVVNDCLRAFHHPALRNENVEIQRDMFQTVRLWADQHPKRHELDRILSSESVRQGKNHTLNQKGSKSGGGHSHGAFESLSQLGHGKVAGSLWSQIKTRDLDSMSGNDGKESANYVPNSPAPQNSKMPTPPSYSSAPATGEAASYMSESGAFHAGPTGGYSAPPPPGQYYQAYNQAAPQHGGPQYGGVPPQGQWTQSPQGYGGPGYSPHAGQYPPYQGQQSPPGWSQYPGQGRY</sequence>
<dbReference type="Pfam" id="PF07217">
    <property type="entry name" value="Het-C"/>
    <property type="match status" value="1"/>
</dbReference>
<name>A0A1B5L220_USTVR</name>
<evidence type="ECO:0000256" key="1">
    <source>
        <dbReference type="SAM" id="MobiDB-lite"/>
    </source>
</evidence>
<dbReference type="Proteomes" id="UP000054053">
    <property type="component" value="Unassembled WGS sequence"/>
</dbReference>
<dbReference type="PANTHER" id="PTHR14905">
    <property type="entry name" value="NG37"/>
    <property type="match status" value="1"/>
</dbReference>
<evidence type="ECO:0008006" key="4">
    <source>
        <dbReference type="Google" id="ProtNLM"/>
    </source>
</evidence>
<feature type="compositionally biased region" description="Polar residues" evidence="1">
    <location>
        <begin position="585"/>
        <end position="597"/>
    </location>
</feature>
<evidence type="ECO:0000313" key="2">
    <source>
        <dbReference type="EMBL" id="GAO17498.1"/>
    </source>
</evidence>
<comment type="caution">
    <text evidence="2">The sequence shown here is derived from an EMBL/GenBank/DDBJ whole genome shotgun (WGS) entry which is preliminary data.</text>
</comment>
<feature type="region of interest" description="Disordered" evidence="1">
    <location>
        <begin position="516"/>
        <end position="548"/>
    </location>
</feature>
<reference evidence="3" key="1">
    <citation type="journal article" date="2016" name="Genome Announc.">
        <title>Genome sequence of Ustilaginoidea virens IPU010, a rice pathogenic fungus causing false smut.</title>
        <authorList>
            <person name="Kumagai T."/>
            <person name="Ishii T."/>
            <person name="Terai G."/>
            <person name="Umemura M."/>
            <person name="Machida M."/>
            <person name="Asai K."/>
        </authorList>
    </citation>
    <scope>NUCLEOTIDE SEQUENCE [LARGE SCALE GENOMIC DNA]</scope>
    <source>
        <strain evidence="3">IPU010</strain>
    </source>
</reference>
<organism evidence="2 3">
    <name type="scientific">Ustilaginoidea virens</name>
    <name type="common">Rice false smut fungus</name>
    <name type="synonym">Villosiclava virens</name>
    <dbReference type="NCBI Taxonomy" id="1159556"/>
    <lineage>
        <taxon>Eukaryota</taxon>
        <taxon>Fungi</taxon>
        <taxon>Dikarya</taxon>
        <taxon>Ascomycota</taxon>
        <taxon>Pezizomycotina</taxon>
        <taxon>Sordariomycetes</taxon>
        <taxon>Hypocreomycetidae</taxon>
        <taxon>Hypocreales</taxon>
        <taxon>Clavicipitaceae</taxon>
        <taxon>Ustilaginoidea</taxon>
    </lineage>
</organism>
<dbReference type="InterPro" id="IPR010816">
    <property type="entry name" value="Het-C"/>
</dbReference>
<protein>
    <recommendedName>
        <fullName evidence="4">Heterokaryon incompatibility protein Het-C</fullName>
    </recommendedName>
</protein>
<feature type="compositionally biased region" description="Polar residues" evidence="1">
    <location>
        <begin position="519"/>
        <end position="533"/>
    </location>
</feature>
<dbReference type="EMBL" id="BBTG02000001">
    <property type="protein sequence ID" value="GAO17498.1"/>
    <property type="molecule type" value="Genomic_DNA"/>
</dbReference>
<feature type="compositionally biased region" description="Low complexity" evidence="1">
    <location>
        <begin position="676"/>
        <end position="704"/>
    </location>
</feature>